<dbReference type="InterPro" id="IPR046956">
    <property type="entry name" value="RLP23-like"/>
</dbReference>
<dbReference type="InterPro" id="IPR013210">
    <property type="entry name" value="LRR_N_plant-typ"/>
</dbReference>
<dbReference type="PANTHER" id="PTHR48063:SF35">
    <property type="entry name" value="RECEPTOR-LIKE PROTEIN 12"/>
    <property type="match status" value="1"/>
</dbReference>
<evidence type="ECO:0000259" key="11">
    <source>
        <dbReference type="Pfam" id="PF08263"/>
    </source>
</evidence>
<evidence type="ECO:0000313" key="12">
    <source>
        <dbReference type="EMBL" id="KAK1361752.1"/>
    </source>
</evidence>
<evidence type="ECO:0000256" key="1">
    <source>
        <dbReference type="ARBA" id="ARBA00004479"/>
    </source>
</evidence>
<keyword evidence="13" id="KW-1185">Reference proteome</keyword>
<sequence length="371" mass="41318">MCVVKTQLFALKLLVTLFHILLGLETVLVSGQCLDDQKSLLLQFKDSLKFNSTLSTKLVSWNQNTDCCTWEGVTCNISNTSHVIGLDINSNSISGCVLNSTSSSLSGLRLQQFPDLRYLPSLITLDLAENQLSGEMPNWIWNVGNGGLRFLNLSVNQLEKLQEPYVIFTSIDISNNQFEGNIPHTIGELKSFKSLNLSHNPLSGSIPNSFGTLKLLETLDLSSNRLTGKIPVELGDISFLAVLDLSDNQLTGRIPTATQIQTFPEASFKGNKKLCGSPFRINCSGIPVIRAAYDNGDPGDNIKWEFVGPEIGFVVGLGVVILPLIFDKGWRSSYYERVDHIIFKVFRTKHQKKNNHGRIRIRYSRIQRARS</sequence>
<protein>
    <recommendedName>
        <fullName evidence="11">Leucine-rich repeat-containing N-terminal plant-type domain-containing protein</fullName>
    </recommendedName>
</protein>
<keyword evidence="3" id="KW-0433">Leucine-rich repeat</keyword>
<feature type="signal peptide" evidence="10">
    <location>
        <begin position="1"/>
        <end position="23"/>
    </location>
</feature>
<reference evidence="12" key="1">
    <citation type="submission" date="2023-02" db="EMBL/GenBank/DDBJ databases">
        <title>Genome of toxic invasive species Heracleum sosnowskyi carries increased number of genes despite the absence of recent whole-genome duplications.</title>
        <authorList>
            <person name="Schelkunov M."/>
            <person name="Shtratnikova V."/>
            <person name="Makarenko M."/>
            <person name="Klepikova A."/>
            <person name="Omelchenko D."/>
            <person name="Novikova G."/>
            <person name="Obukhova E."/>
            <person name="Bogdanov V."/>
            <person name="Penin A."/>
            <person name="Logacheva M."/>
        </authorList>
    </citation>
    <scope>NUCLEOTIDE SEQUENCE</scope>
    <source>
        <strain evidence="12">Hsosn_3</strain>
        <tissue evidence="12">Leaf</tissue>
    </source>
</reference>
<dbReference type="Pfam" id="PF00560">
    <property type="entry name" value="LRR_1"/>
    <property type="match status" value="5"/>
</dbReference>
<evidence type="ECO:0000313" key="13">
    <source>
        <dbReference type="Proteomes" id="UP001237642"/>
    </source>
</evidence>
<comment type="subcellular location">
    <subcellularLocation>
        <location evidence="1">Membrane</location>
        <topology evidence="1">Single-pass type I membrane protein</topology>
    </subcellularLocation>
</comment>
<proteinExistence type="inferred from homology"/>
<evidence type="ECO:0000256" key="10">
    <source>
        <dbReference type="SAM" id="SignalP"/>
    </source>
</evidence>
<evidence type="ECO:0000256" key="5">
    <source>
        <dbReference type="ARBA" id="ARBA00022729"/>
    </source>
</evidence>
<comment type="similarity">
    <text evidence="2">Belongs to the RLP family.</text>
</comment>
<dbReference type="PANTHER" id="PTHR48063">
    <property type="entry name" value="LRR RECEPTOR-LIKE KINASE"/>
    <property type="match status" value="1"/>
</dbReference>
<dbReference type="GO" id="GO:0016020">
    <property type="term" value="C:membrane"/>
    <property type="evidence" value="ECO:0007669"/>
    <property type="project" value="UniProtKB-SubCell"/>
</dbReference>
<dbReference type="FunFam" id="3.80.10.10:FF:000111">
    <property type="entry name" value="LRR receptor-like serine/threonine-protein kinase ERECTA"/>
    <property type="match status" value="1"/>
</dbReference>
<dbReference type="PRINTS" id="PR00019">
    <property type="entry name" value="LEURICHRPT"/>
</dbReference>
<keyword evidence="7" id="KW-1133">Transmembrane helix</keyword>
<evidence type="ECO:0000256" key="4">
    <source>
        <dbReference type="ARBA" id="ARBA00022692"/>
    </source>
</evidence>
<feature type="chain" id="PRO_5042017462" description="Leucine-rich repeat-containing N-terminal plant-type domain-containing protein" evidence="10">
    <location>
        <begin position="24"/>
        <end position="371"/>
    </location>
</feature>
<dbReference type="SUPFAM" id="SSF52058">
    <property type="entry name" value="L domain-like"/>
    <property type="match status" value="1"/>
</dbReference>
<organism evidence="12 13">
    <name type="scientific">Heracleum sosnowskyi</name>
    <dbReference type="NCBI Taxonomy" id="360622"/>
    <lineage>
        <taxon>Eukaryota</taxon>
        <taxon>Viridiplantae</taxon>
        <taxon>Streptophyta</taxon>
        <taxon>Embryophyta</taxon>
        <taxon>Tracheophyta</taxon>
        <taxon>Spermatophyta</taxon>
        <taxon>Magnoliopsida</taxon>
        <taxon>eudicotyledons</taxon>
        <taxon>Gunneridae</taxon>
        <taxon>Pentapetalae</taxon>
        <taxon>asterids</taxon>
        <taxon>campanulids</taxon>
        <taxon>Apiales</taxon>
        <taxon>Apiaceae</taxon>
        <taxon>Apioideae</taxon>
        <taxon>apioid superclade</taxon>
        <taxon>Tordylieae</taxon>
        <taxon>Tordyliinae</taxon>
        <taxon>Heracleum</taxon>
    </lineage>
</organism>
<dbReference type="Proteomes" id="UP001237642">
    <property type="component" value="Unassembled WGS sequence"/>
</dbReference>
<keyword evidence="4" id="KW-0812">Transmembrane</keyword>
<keyword evidence="8" id="KW-0472">Membrane</keyword>
<evidence type="ECO:0000256" key="3">
    <source>
        <dbReference type="ARBA" id="ARBA00022614"/>
    </source>
</evidence>
<dbReference type="InterPro" id="IPR032675">
    <property type="entry name" value="LRR_dom_sf"/>
</dbReference>
<reference evidence="12" key="2">
    <citation type="submission" date="2023-05" db="EMBL/GenBank/DDBJ databases">
        <authorList>
            <person name="Schelkunov M.I."/>
        </authorList>
    </citation>
    <scope>NUCLEOTIDE SEQUENCE</scope>
    <source>
        <strain evidence="12">Hsosn_3</strain>
        <tissue evidence="12">Leaf</tissue>
    </source>
</reference>
<evidence type="ECO:0000256" key="9">
    <source>
        <dbReference type="ARBA" id="ARBA00023180"/>
    </source>
</evidence>
<comment type="caution">
    <text evidence="12">The sequence shown here is derived from an EMBL/GenBank/DDBJ whole genome shotgun (WGS) entry which is preliminary data.</text>
</comment>
<dbReference type="EMBL" id="JAUIZM010000010">
    <property type="protein sequence ID" value="KAK1361752.1"/>
    <property type="molecule type" value="Genomic_DNA"/>
</dbReference>
<name>A0AAD8H8Y6_9APIA</name>
<evidence type="ECO:0000256" key="6">
    <source>
        <dbReference type="ARBA" id="ARBA00022737"/>
    </source>
</evidence>
<dbReference type="Gene3D" id="3.80.10.10">
    <property type="entry name" value="Ribonuclease Inhibitor"/>
    <property type="match status" value="2"/>
</dbReference>
<accession>A0AAD8H8Y6</accession>
<dbReference type="Pfam" id="PF08263">
    <property type="entry name" value="LRRNT_2"/>
    <property type="match status" value="1"/>
</dbReference>
<evidence type="ECO:0000256" key="8">
    <source>
        <dbReference type="ARBA" id="ARBA00023136"/>
    </source>
</evidence>
<keyword evidence="6" id="KW-0677">Repeat</keyword>
<evidence type="ECO:0000256" key="7">
    <source>
        <dbReference type="ARBA" id="ARBA00022989"/>
    </source>
</evidence>
<gene>
    <name evidence="12" type="ORF">POM88_046226</name>
</gene>
<keyword evidence="5 10" id="KW-0732">Signal</keyword>
<dbReference type="AlphaFoldDB" id="A0AAD8H8Y6"/>
<keyword evidence="9" id="KW-0325">Glycoprotein</keyword>
<dbReference type="InterPro" id="IPR001611">
    <property type="entry name" value="Leu-rich_rpt"/>
</dbReference>
<feature type="domain" description="Leucine-rich repeat-containing N-terminal plant-type" evidence="11">
    <location>
        <begin position="35"/>
        <end position="76"/>
    </location>
</feature>
<evidence type="ECO:0000256" key="2">
    <source>
        <dbReference type="ARBA" id="ARBA00009592"/>
    </source>
</evidence>